<evidence type="ECO:0000313" key="1">
    <source>
        <dbReference type="EMBL" id="AEA44312.1"/>
    </source>
</evidence>
<dbReference type="eggNOG" id="COG3746">
    <property type="taxonomic scope" value="Bacteria"/>
</dbReference>
<dbReference type="Pfam" id="PF07396">
    <property type="entry name" value="Porin_O_P"/>
    <property type="match status" value="1"/>
</dbReference>
<accession>F2IBK4</accession>
<dbReference type="SUPFAM" id="SSF56935">
    <property type="entry name" value="Porins"/>
    <property type="match status" value="1"/>
</dbReference>
<dbReference type="RefSeq" id="WP_013687082.1">
    <property type="nucleotide sequence ID" value="NC_015321.1"/>
</dbReference>
<proteinExistence type="predicted"/>
<dbReference type="KEGG" id="fte:Fluta_2326"/>
<dbReference type="AlphaFoldDB" id="F2IBK4"/>
<gene>
    <name evidence="1" type="ordered locus">Fluta_2326</name>
</gene>
<dbReference type="HOGENOM" id="CLU_041542_0_0_10"/>
<dbReference type="InterPro" id="IPR023614">
    <property type="entry name" value="Porin_dom_sf"/>
</dbReference>
<reference evidence="2" key="2">
    <citation type="submission" date="2011-02" db="EMBL/GenBank/DDBJ databases">
        <title>The complete genome of Fluviicola taffensis DSM 16823.</title>
        <authorList>
            <consortium name="US DOE Joint Genome Institute (JGI-PGF)"/>
            <person name="Lucas S."/>
            <person name="Copeland A."/>
            <person name="Lapidus A."/>
            <person name="Bruce D."/>
            <person name="Goodwin L."/>
            <person name="Pitluck S."/>
            <person name="Kyrpides N."/>
            <person name="Mavromatis K."/>
            <person name="Ivanova N."/>
            <person name="Mikhailova N."/>
            <person name="Pagani I."/>
            <person name="Chertkov O."/>
            <person name="Detter J.C."/>
            <person name="Han C."/>
            <person name="Tapia R."/>
            <person name="Land M."/>
            <person name="Hauser L."/>
            <person name="Markowitz V."/>
            <person name="Cheng J.-F."/>
            <person name="Hugenholtz P."/>
            <person name="Woyke T."/>
            <person name="Wu D."/>
            <person name="Tindall B."/>
            <person name="Pomrenke H.G."/>
            <person name="Brambilla E."/>
            <person name="Klenk H.-P."/>
            <person name="Eisen J.A."/>
        </authorList>
    </citation>
    <scope>NUCLEOTIDE SEQUENCE [LARGE SCALE GENOMIC DNA]</scope>
    <source>
        <strain evidence="2">DSM 16823 / RW262 / RW262</strain>
    </source>
</reference>
<dbReference type="EMBL" id="CP002542">
    <property type="protein sequence ID" value="AEA44312.1"/>
    <property type="molecule type" value="Genomic_DNA"/>
</dbReference>
<reference evidence="1 2" key="1">
    <citation type="journal article" date="2011" name="Stand. Genomic Sci.">
        <title>Complete genome sequence of the gliding freshwater bacterium Fluviicola taffensis type strain (RW262).</title>
        <authorList>
            <person name="Woyke T."/>
            <person name="Chertkov O."/>
            <person name="Lapidus A."/>
            <person name="Nolan M."/>
            <person name="Lucas S."/>
            <person name="Del Rio T.G."/>
            <person name="Tice H."/>
            <person name="Cheng J.F."/>
            <person name="Tapia R."/>
            <person name="Han C."/>
            <person name="Goodwin L."/>
            <person name="Pitluck S."/>
            <person name="Liolios K."/>
            <person name="Pagani I."/>
            <person name="Ivanova N."/>
            <person name="Huntemann M."/>
            <person name="Mavromatis K."/>
            <person name="Mikhailova N."/>
            <person name="Pati A."/>
            <person name="Chen A."/>
            <person name="Palaniappan K."/>
            <person name="Land M."/>
            <person name="Hauser L."/>
            <person name="Brambilla E.M."/>
            <person name="Rohde M."/>
            <person name="Mwirichia R."/>
            <person name="Sikorski J."/>
            <person name="Tindall B.J."/>
            <person name="Goker M."/>
            <person name="Bristow J."/>
            <person name="Eisen J.A."/>
            <person name="Markowitz V."/>
            <person name="Hugenholtz P."/>
            <person name="Klenk H.P."/>
            <person name="Kyrpides N.C."/>
        </authorList>
    </citation>
    <scope>NUCLEOTIDE SEQUENCE [LARGE SCALE GENOMIC DNA]</scope>
    <source>
        <strain evidence="2">DSM 16823 / RW262 / RW262</strain>
    </source>
</reference>
<protein>
    <submittedName>
        <fullName evidence="1">Phosphate-selective porin O and P</fullName>
    </submittedName>
</protein>
<dbReference type="Proteomes" id="UP000007463">
    <property type="component" value="Chromosome"/>
</dbReference>
<dbReference type="InterPro" id="IPR010870">
    <property type="entry name" value="Porin_O/P"/>
</dbReference>
<name>F2IBK4_FLUTR</name>
<organism evidence="1 2">
    <name type="scientific">Fluviicola taffensis (strain DSM 16823 / NCIMB 13979 / RW262)</name>
    <dbReference type="NCBI Taxonomy" id="755732"/>
    <lineage>
        <taxon>Bacteria</taxon>
        <taxon>Pseudomonadati</taxon>
        <taxon>Bacteroidota</taxon>
        <taxon>Flavobacteriia</taxon>
        <taxon>Flavobacteriales</taxon>
        <taxon>Crocinitomicaceae</taxon>
        <taxon>Fluviicola</taxon>
    </lineage>
</organism>
<keyword evidence="2" id="KW-1185">Reference proteome</keyword>
<dbReference type="Gene3D" id="2.40.160.10">
    <property type="entry name" value="Porin"/>
    <property type="match status" value="1"/>
</dbReference>
<sequence precursor="true">MKNILIFSTLLASNWVFAQKKIDLSILTKPQRGIEFIGKDSLFSLRLQFRMQNRAAMLTRSDTDLSAETYEFRVRRVRLKMEGFVYSPKLTYKLQLAFSRGDMDWDMTQMSQVNTSVNIVRDAVISYEPWKNVKFSFGQTKLPGNRQRVISSGDQQFADRSIVNATFTIDRDFGFFGAYKHKYFAILGSLTSGEGRNSSQSNSGLSYTGRVEVLPFGSFTDKNDYQEGDLEREQKPKLSIGASYNFNDDAVRAGGQLGRDLFVKTDMSTLSLDLLFKYKGFALYTEFMQRNCSNPITYTSDSLSLQPVYAGNGFLQQVSYCFKSNWEIALRYAEITPFSSIYNNSAFPSINLKKHQEFQLGVTKYIYGHRVKVQGNILYQLVDDLKARTNAGKFGAIFQIELGI</sequence>
<evidence type="ECO:0000313" key="2">
    <source>
        <dbReference type="Proteomes" id="UP000007463"/>
    </source>
</evidence>
<dbReference type="OrthoDB" id="5442696at2"/>